<feature type="compositionally biased region" description="Basic and acidic residues" evidence="1">
    <location>
        <begin position="65"/>
        <end position="91"/>
    </location>
</feature>
<dbReference type="AlphaFoldDB" id="A0A1B1E756"/>
<feature type="compositionally biased region" description="Basic and acidic residues" evidence="1">
    <location>
        <begin position="400"/>
        <end position="431"/>
    </location>
</feature>
<sequence>MNGQVKSGQGRRASPSKVERVTNSEAEKKEFCLFYICELLNTIYSTYKNSKPIYVHFVCSKERGSESEGESERSSGSKSGSKRESIFERKSQNRTISGRKGFHYTPNSVLEQYFPDYFKNVHFLCAHYAMWANQPSNDESKGDSPSRGNLNDGSNKQKRRGSITDNPGDQSKSTYRKEQTFYFIFTFYMEPNFLWEEINIPIFHDRGYIDCKFDCVSNFMKLNDGVNVINRIKLRAHNQTLIQCIRGGTASSASPKECVLNGGNKNTSVLNGGNNKTSLLNGVDSTNQPQGDVHLLPFFTSSQCLRKNHQVCLTRVISFNDKGVYCKRDEGEDLPIQLLILVQKKLQKRLKSMEREAALLCYLRRSETKEVDHTQGDSTKFVLPKEDTPKSGSDFSATIRSDDHSDDTPRSSGSRKGDLHVDRPNSNHSRDNLAGVDYDEIHKLINSAETIFKKRISDQQLEKLLLRMRSRGNDHSEATRGSLSHLANLTNLANVANINKLANVAKISSIPNLGTPDRGLSPSRANFPKDEAVDVHLGLEDYYEFVRSGKNELNNTLRDSWKLGIDVSKTSKKNKFA</sequence>
<feature type="compositionally biased region" description="Polar residues" evidence="1">
    <location>
        <begin position="163"/>
        <end position="172"/>
    </location>
</feature>
<feature type="compositionally biased region" description="Polar residues" evidence="1">
    <location>
        <begin position="390"/>
        <end position="399"/>
    </location>
</feature>
<evidence type="ECO:0000256" key="1">
    <source>
        <dbReference type="SAM" id="MobiDB-lite"/>
    </source>
</evidence>
<feature type="region of interest" description="Disordered" evidence="1">
    <location>
        <begin position="65"/>
        <end position="92"/>
    </location>
</feature>
<dbReference type="OrthoDB" id="377714at2759"/>
<keyword evidence="3" id="KW-1185">Reference proteome</keyword>
<feature type="region of interest" description="Disordered" evidence="1">
    <location>
        <begin position="373"/>
        <end position="434"/>
    </location>
</feature>
<protein>
    <submittedName>
        <fullName evidence="2">Uncharacterized protein</fullName>
    </submittedName>
</protein>
<dbReference type="KEGG" id="pcot:PCOAH_00054210"/>
<proteinExistence type="predicted"/>
<reference evidence="3" key="1">
    <citation type="submission" date="2016-06" db="EMBL/GenBank/DDBJ databases">
        <title>First high quality genome sequence of Plasmodium coatneyi using continuous long reads from single molecule, real-time sequencing.</title>
        <authorList>
            <person name="Chien J.-T."/>
            <person name="Pakala S.B."/>
            <person name="Geraldo J.A."/>
            <person name="Lapp S.A."/>
            <person name="Barnwell J.W."/>
            <person name="Kissinger J.C."/>
            <person name="Galinski M.R."/>
            <person name="Humphrey J.C."/>
        </authorList>
    </citation>
    <scope>NUCLEOTIDE SEQUENCE [LARGE SCALE GENOMIC DNA]</scope>
    <source>
        <strain evidence="3">Hackeri</strain>
    </source>
</reference>
<evidence type="ECO:0000313" key="2">
    <source>
        <dbReference type="EMBL" id="ANQ10831.1"/>
    </source>
</evidence>
<evidence type="ECO:0000313" key="3">
    <source>
        <dbReference type="Proteomes" id="UP000092716"/>
    </source>
</evidence>
<gene>
    <name evidence="2" type="ORF">PCOAH_00054210</name>
</gene>
<dbReference type="Proteomes" id="UP000092716">
    <property type="component" value="Chromosome 14"/>
</dbReference>
<feature type="region of interest" description="Disordered" evidence="1">
    <location>
        <begin position="136"/>
        <end position="172"/>
    </location>
</feature>
<name>A0A1B1E756_9APIC</name>
<feature type="region of interest" description="Disordered" evidence="1">
    <location>
        <begin position="1"/>
        <end position="21"/>
    </location>
</feature>
<dbReference type="GeneID" id="30912155"/>
<dbReference type="RefSeq" id="XP_019917526.1">
    <property type="nucleotide sequence ID" value="XM_020062201.1"/>
</dbReference>
<dbReference type="VEuPathDB" id="PlasmoDB:PCOAH_00054210"/>
<organism evidence="2 3">
    <name type="scientific">Plasmodium coatneyi</name>
    <dbReference type="NCBI Taxonomy" id="208452"/>
    <lineage>
        <taxon>Eukaryota</taxon>
        <taxon>Sar</taxon>
        <taxon>Alveolata</taxon>
        <taxon>Apicomplexa</taxon>
        <taxon>Aconoidasida</taxon>
        <taxon>Haemosporida</taxon>
        <taxon>Plasmodiidae</taxon>
        <taxon>Plasmodium</taxon>
    </lineage>
</organism>
<dbReference type="EMBL" id="CP016252">
    <property type="protein sequence ID" value="ANQ10831.1"/>
    <property type="molecule type" value="Genomic_DNA"/>
</dbReference>
<accession>A0A1B1E756</accession>